<dbReference type="EMBL" id="CAJOBJ010138170">
    <property type="protein sequence ID" value="CAF4751096.1"/>
    <property type="molecule type" value="Genomic_DNA"/>
</dbReference>
<feature type="compositionally biased region" description="Polar residues" evidence="1">
    <location>
        <begin position="1"/>
        <end position="44"/>
    </location>
</feature>
<dbReference type="Proteomes" id="UP000681720">
    <property type="component" value="Unassembled WGS sequence"/>
</dbReference>
<reference evidence="4" key="1">
    <citation type="submission" date="2021-02" db="EMBL/GenBank/DDBJ databases">
        <authorList>
            <person name="Nowell W R."/>
        </authorList>
    </citation>
    <scope>NUCLEOTIDE SEQUENCE</scope>
</reference>
<gene>
    <name evidence="2" type="ORF">BYL167_LOCUS46036</name>
    <name evidence="3" type="ORF">GIL414_LOCUS45153</name>
    <name evidence="4" type="ORF">GIL414_LOCUS69326</name>
</gene>
<organism evidence="4 5">
    <name type="scientific">Rotaria magnacalcarata</name>
    <dbReference type="NCBI Taxonomy" id="392030"/>
    <lineage>
        <taxon>Eukaryota</taxon>
        <taxon>Metazoa</taxon>
        <taxon>Spiralia</taxon>
        <taxon>Gnathifera</taxon>
        <taxon>Rotifera</taxon>
        <taxon>Eurotatoria</taxon>
        <taxon>Bdelloidea</taxon>
        <taxon>Philodinida</taxon>
        <taxon>Philodinidae</taxon>
        <taxon>Rotaria</taxon>
    </lineage>
</organism>
<evidence type="ECO:0000313" key="2">
    <source>
        <dbReference type="EMBL" id="CAF4749393.1"/>
    </source>
</evidence>
<sequence length="52" mass="5485">MSDSTVTTNDNQRASRTESLSTQDQLSIKSTTRLGSISNGSNGKEQAILPSA</sequence>
<evidence type="ECO:0000313" key="5">
    <source>
        <dbReference type="Proteomes" id="UP000681720"/>
    </source>
</evidence>
<dbReference type="Proteomes" id="UP000681967">
    <property type="component" value="Unassembled WGS sequence"/>
</dbReference>
<accession>A0A8S3HDG2</accession>
<dbReference type="EMBL" id="CAJOBH010129285">
    <property type="protein sequence ID" value="CAF4749393.1"/>
    <property type="molecule type" value="Genomic_DNA"/>
</dbReference>
<feature type="non-terminal residue" evidence="4">
    <location>
        <position position="52"/>
    </location>
</feature>
<protein>
    <submittedName>
        <fullName evidence="4">Uncharacterized protein</fullName>
    </submittedName>
</protein>
<feature type="region of interest" description="Disordered" evidence="1">
    <location>
        <begin position="1"/>
        <end position="52"/>
    </location>
</feature>
<comment type="caution">
    <text evidence="4">The sequence shown here is derived from an EMBL/GenBank/DDBJ whole genome shotgun (WGS) entry which is preliminary data.</text>
</comment>
<evidence type="ECO:0000256" key="1">
    <source>
        <dbReference type="SAM" id="MobiDB-lite"/>
    </source>
</evidence>
<evidence type="ECO:0000313" key="3">
    <source>
        <dbReference type="EMBL" id="CAF4751096.1"/>
    </source>
</evidence>
<evidence type="ECO:0000313" key="4">
    <source>
        <dbReference type="EMBL" id="CAF5181056.1"/>
    </source>
</evidence>
<dbReference type="AlphaFoldDB" id="A0A8S3HDG2"/>
<name>A0A8S3HDG2_9BILA</name>
<dbReference type="EMBL" id="CAJOBJ010329882">
    <property type="protein sequence ID" value="CAF5181056.1"/>
    <property type="molecule type" value="Genomic_DNA"/>
</dbReference>
<proteinExistence type="predicted"/>